<comment type="caution">
    <text evidence="2">The sequence shown here is derived from an EMBL/GenBank/DDBJ whole genome shotgun (WGS) entry which is preliminary data.</text>
</comment>
<protein>
    <submittedName>
        <fullName evidence="2">Uncharacterized protein</fullName>
    </submittedName>
</protein>
<feature type="transmembrane region" description="Helical" evidence="1">
    <location>
        <begin position="7"/>
        <end position="29"/>
    </location>
</feature>
<keyword evidence="1" id="KW-0812">Transmembrane</keyword>
<gene>
    <name evidence="2" type="ORF">SDC9_01377</name>
</gene>
<dbReference type="EMBL" id="VSSQ01000002">
    <property type="protein sequence ID" value="MPL55895.1"/>
    <property type="molecule type" value="Genomic_DNA"/>
</dbReference>
<sequence length="151" mass="17791">MKTIFKLIGFFVTSIGFFWSHLDLIRIYFSCKAKDDVFPEYFAAFPFVYKSQSLATSMANEYYLLGILLNSIITTTLFLFIDSILSNFLKSKVSILSKIYLVFKLIILSFSLFNIYISYTFIREDNFRFKSDFREQVKEFNADCKLKIKVL</sequence>
<organism evidence="2">
    <name type="scientific">bioreactor metagenome</name>
    <dbReference type="NCBI Taxonomy" id="1076179"/>
    <lineage>
        <taxon>unclassified sequences</taxon>
        <taxon>metagenomes</taxon>
        <taxon>ecological metagenomes</taxon>
    </lineage>
</organism>
<evidence type="ECO:0000256" key="1">
    <source>
        <dbReference type="SAM" id="Phobius"/>
    </source>
</evidence>
<proteinExistence type="predicted"/>
<accession>A0A644SMP4</accession>
<evidence type="ECO:0000313" key="2">
    <source>
        <dbReference type="EMBL" id="MPL55895.1"/>
    </source>
</evidence>
<feature type="transmembrane region" description="Helical" evidence="1">
    <location>
        <begin position="101"/>
        <end position="122"/>
    </location>
</feature>
<dbReference type="AlphaFoldDB" id="A0A644SMP4"/>
<name>A0A644SMP4_9ZZZZ</name>
<reference evidence="2" key="1">
    <citation type="submission" date="2019-08" db="EMBL/GenBank/DDBJ databases">
        <authorList>
            <person name="Kucharzyk K."/>
            <person name="Murdoch R.W."/>
            <person name="Higgins S."/>
            <person name="Loffler F."/>
        </authorList>
    </citation>
    <scope>NUCLEOTIDE SEQUENCE</scope>
</reference>
<keyword evidence="1" id="KW-1133">Transmembrane helix</keyword>
<keyword evidence="1" id="KW-0472">Membrane</keyword>
<feature type="transmembrane region" description="Helical" evidence="1">
    <location>
        <begin position="62"/>
        <end position="81"/>
    </location>
</feature>